<evidence type="ECO:0000313" key="3">
    <source>
        <dbReference type="EMBL" id="KIP08285.1"/>
    </source>
</evidence>
<gene>
    <name evidence="3" type="ORF">PHLGIDRAFT_29632</name>
</gene>
<keyword evidence="1" id="KW-0694">RNA-binding</keyword>
<name>A0A0C3SBV1_PHLG1</name>
<dbReference type="HOGENOM" id="CLU_172700_2_0_1"/>
<accession>A0A0C3SBV1</accession>
<sequence length="81" mass="9253">MSESHWRMQLNNFLQSNGGTRMLTWEVYSSGPPHAVVWTAITYVRGAQYARAVSARQSVAMEEAAKTTLDQLQANRRRGYY</sequence>
<dbReference type="PROSITE" id="PS50137">
    <property type="entry name" value="DS_RBD"/>
    <property type="match status" value="1"/>
</dbReference>
<protein>
    <recommendedName>
        <fullName evidence="2">DRBM domain-containing protein</fullName>
    </recommendedName>
</protein>
<organism evidence="3 4">
    <name type="scientific">Phlebiopsis gigantea (strain 11061_1 CR5-6)</name>
    <name type="common">White-rot fungus</name>
    <name type="synonym">Peniophora gigantea</name>
    <dbReference type="NCBI Taxonomy" id="745531"/>
    <lineage>
        <taxon>Eukaryota</taxon>
        <taxon>Fungi</taxon>
        <taxon>Dikarya</taxon>
        <taxon>Basidiomycota</taxon>
        <taxon>Agaricomycotina</taxon>
        <taxon>Agaricomycetes</taxon>
        <taxon>Polyporales</taxon>
        <taxon>Phanerochaetaceae</taxon>
        <taxon>Phlebiopsis</taxon>
    </lineage>
</organism>
<reference evidence="3 4" key="1">
    <citation type="journal article" date="2014" name="PLoS Genet.">
        <title>Analysis of the Phlebiopsis gigantea genome, transcriptome and secretome provides insight into its pioneer colonization strategies of wood.</title>
        <authorList>
            <person name="Hori C."/>
            <person name="Ishida T."/>
            <person name="Igarashi K."/>
            <person name="Samejima M."/>
            <person name="Suzuki H."/>
            <person name="Master E."/>
            <person name="Ferreira P."/>
            <person name="Ruiz-Duenas F.J."/>
            <person name="Held B."/>
            <person name="Canessa P."/>
            <person name="Larrondo L.F."/>
            <person name="Schmoll M."/>
            <person name="Druzhinina I.S."/>
            <person name="Kubicek C.P."/>
            <person name="Gaskell J.A."/>
            <person name="Kersten P."/>
            <person name="St John F."/>
            <person name="Glasner J."/>
            <person name="Sabat G."/>
            <person name="Splinter BonDurant S."/>
            <person name="Syed K."/>
            <person name="Yadav J."/>
            <person name="Mgbeahuruike A.C."/>
            <person name="Kovalchuk A."/>
            <person name="Asiegbu F.O."/>
            <person name="Lackner G."/>
            <person name="Hoffmeister D."/>
            <person name="Rencoret J."/>
            <person name="Gutierrez A."/>
            <person name="Sun H."/>
            <person name="Lindquist E."/>
            <person name="Barry K."/>
            <person name="Riley R."/>
            <person name="Grigoriev I.V."/>
            <person name="Henrissat B."/>
            <person name="Kues U."/>
            <person name="Berka R.M."/>
            <person name="Martinez A.T."/>
            <person name="Covert S.F."/>
            <person name="Blanchette R.A."/>
            <person name="Cullen D."/>
        </authorList>
    </citation>
    <scope>NUCLEOTIDE SEQUENCE [LARGE SCALE GENOMIC DNA]</scope>
    <source>
        <strain evidence="3 4">11061_1 CR5-6</strain>
    </source>
</reference>
<dbReference type="GO" id="GO:0003723">
    <property type="term" value="F:RNA binding"/>
    <property type="evidence" value="ECO:0007669"/>
    <property type="project" value="UniProtKB-UniRule"/>
</dbReference>
<evidence type="ECO:0000256" key="1">
    <source>
        <dbReference type="PROSITE-ProRule" id="PRU00266"/>
    </source>
</evidence>
<evidence type="ECO:0000259" key="2">
    <source>
        <dbReference type="PROSITE" id="PS50137"/>
    </source>
</evidence>
<proteinExistence type="predicted"/>
<dbReference type="InterPro" id="IPR014720">
    <property type="entry name" value="dsRBD_dom"/>
</dbReference>
<feature type="domain" description="DRBM" evidence="2">
    <location>
        <begin position="5"/>
        <end position="74"/>
    </location>
</feature>
<keyword evidence="4" id="KW-1185">Reference proteome</keyword>
<dbReference type="Proteomes" id="UP000053257">
    <property type="component" value="Unassembled WGS sequence"/>
</dbReference>
<dbReference type="SUPFAM" id="SSF54768">
    <property type="entry name" value="dsRNA-binding domain-like"/>
    <property type="match status" value="1"/>
</dbReference>
<dbReference type="AlphaFoldDB" id="A0A0C3SBV1"/>
<dbReference type="Pfam" id="PF00035">
    <property type="entry name" value="dsrm"/>
    <property type="match status" value="1"/>
</dbReference>
<dbReference type="EMBL" id="KN840482">
    <property type="protein sequence ID" value="KIP08285.1"/>
    <property type="molecule type" value="Genomic_DNA"/>
</dbReference>
<dbReference type="Gene3D" id="3.30.160.20">
    <property type="match status" value="1"/>
</dbReference>
<evidence type="ECO:0000313" key="4">
    <source>
        <dbReference type="Proteomes" id="UP000053257"/>
    </source>
</evidence>
<dbReference type="OrthoDB" id="112668at2759"/>